<feature type="domain" description="Polymerase nucleotidyl transferase" evidence="10">
    <location>
        <begin position="58"/>
        <end position="143"/>
    </location>
</feature>
<keyword evidence="2" id="KW-1277">Toxin-antitoxin system</keyword>
<reference evidence="12" key="1">
    <citation type="submission" date="2016-10" db="EMBL/GenBank/DDBJ databases">
        <authorList>
            <person name="Varghese N."/>
            <person name="Submissions S."/>
        </authorList>
    </citation>
    <scope>NUCLEOTIDE SEQUENCE [LARGE SCALE GENOMIC DNA]</scope>
    <source>
        <strain evidence="12">DSM 22703</strain>
    </source>
</reference>
<dbReference type="SUPFAM" id="SSF81301">
    <property type="entry name" value="Nucleotidyltransferase"/>
    <property type="match status" value="1"/>
</dbReference>
<dbReference type="AlphaFoldDB" id="A0A1G5YJQ8"/>
<dbReference type="CDD" id="cd05403">
    <property type="entry name" value="NT_KNTase_like"/>
    <property type="match status" value="1"/>
</dbReference>
<evidence type="ECO:0000259" key="10">
    <source>
        <dbReference type="Pfam" id="PF01909"/>
    </source>
</evidence>
<dbReference type="InterPro" id="IPR043519">
    <property type="entry name" value="NT_sf"/>
</dbReference>
<evidence type="ECO:0000313" key="11">
    <source>
        <dbReference type="EMBL" id="SDA83048.1"/>
    </source>
</evidence>
<evidence type="ECO:0000313" key="12">
    <source>
        <dbReference type="Proteomes" id="UP000198756"/>
    </source>
</evidence>
<dbReference type="EMBL" id="FMXE01000018">
    <property type="protein sequence ID" value="SDA83048.1"/>
    <property type="molecule type" value="Genomic_DNA"/>
</dbReference>
<evidence type="ECO:0000256" key="4">
    <source>
        <dbReference type="ARBA" id="ARBA00022695"/>
    </source>
</evidence>
<dbReference type="RefSeq" id="WP_245693260.1">
    <property type="nucleotide sequence ID" value="NZ_FMXE01000018.1"/>
</dbReference>
<sequence length="147" mass="16924">MYQVEASVAQYKTITTNNYLCPMNLENKDIDNQVNEPELASYALINGLGLINKALPDLRKICSRYHVERLDLFGSALKGPFSKKSDIDFLVKFTPVPLEDYFENFINFKISLEKLLGRKVDLIEKQTLKNSYLIESIENDHLKVYGK</sequence>
<evidence type="ECO:0000256" key="9">
    <source>
        <dbReference type="ARBA" id="ARBA00038276"/>
    </source>
</evidence>
<keyword evidence="3 11" id="KW-0808">Transferase</keyword>
<organism evidence="11 12">
    <name type="scientific">Algoriphagus alkaliphilus</name>
    <dbReference type="NCBI Taxonomy" id="279824"/>
    <lineage>
        <taxon>Bacteria</taxon>
        <taxon>Pseudomonadati</taxon>
        <taxon>Bacteroidota</taxon>
        <taxon>Cytophagia</taxon>
        <taxon>Cytophagales</taxon>
        <taxon>Cyclobacteriaceae</taxon>
        <taxon>Algoriphagus</taxon>
    </lineage>
</organism>
<comment type="cofactor">
    <cofactor evidence="1">
        <name>Mg(2+)</name>
        <dbReference type="ChEBI" id="CHEBI:18420"/>
    </cofactor>
</comment>
<keyword evidence="12" id="KW-1185">Reference proteome</keyword>
<keyword evidence="6" id="KW-0547">Nucleotide-binding</keyword>
<dbReference type="PANTHER" id="PTHR33571">
    <property type="entry name" value="SSL8005 PROTEIN"/>
    <property type="match status" value="1"/>
</dbReference>
<keyword evidence="8" id="KW-0460">Magnesium</keyword>
<gene>
    <name evidence="11" type="ORF">SAMN03080617_02610</name>
</gene>
<dbReference type="Gene3D" id="3.30.460.10">
    <property type="entry name" value="Beta Polymerase, domain 2"/>
    <property type="match status" value="1"/>
</dbReference>
<keyword evidence="5" id="KW-0479">Metal-binding</keyword>
<evidence type="ECO:0000256" key="7">
    <source>
        <dbReference type="ARBA" id="ARBA00022840"/>
    </source>
</evidence>
<evidence type="ECO:0000256" key="1">
    <source>
        <dbReference type="ARBA" id="ARBA00001946"/>
    </source>
</evidence>
<keyword evidence="7" id="KW-0067">ATP-binding</keyword>
<protein>
    <submittedName>
        <fullName evidence="11">Predicted nucleotidyltransferase</fullName>
    </submittedName>
</protein>
<evidence type="ECO:0000256" key="5">
    <source>
        <dbReference type="ARBA" id="ARBA00022723"/>
    </source>
</evidence>
<name>A0A1G5YJQ8_9BACT</name>
<evidence type="ECO:0000256" key="2">
    <source>
        <dbReference type="ARBA" id="ARBA00022649"/>
    </source>
</evidence>
<dbReference type="STRING" id="279824.SAMN03080617_02610"/>
<dbReference type="GO" id="GO:0016779">
    <property type="term" value="F:nucleotidyltransferase activity"/>
    <property type="evidence" value="ECO:0007669"/>
    <property type="project" value="UniProtKB-KW"/>
</dbReference>
<dbReference type="Pfam" id="PF01909">
    <property type="entry name" value="NTP_transf_2"/>
    <property type="match status" value="1"/>
</dbReference>
<evidence type="ECO:0000256" key="8">
    <source>
        <dbReference type="ARBA" id="ARBA00022842"/>
    </source>
</evidence>
<evidence type="ECO:0000256" key="6">
    <source>
        <dbReference type="ARBA" id="ARBA00022741"/>
    </source>
</evidence>
<evidence type="ECO:0000256" key="3">
    <source>
        <dbReference type="ARBA" id="ARBA00022679"/>
    </source>
</evidence>
<dbReference type="InterPro" id="IPR052038">
    <property type="entry name" value="Type-VII_TA_antitoxin"/>
</dbReference>
<dbReference type="GO" id="GO:0046872">
    <property type="term" value="F:metal ion binding"/>
    <property type="evidence" value="ECO:0007669"/>
    <property type="project" value="UniProtKB-KW"/>
</dbReference>
<proteinExistence type="inferred from homology"/>
<accession>A0A1G5YJQ8</accession>
<dbReference type="GO" id="GO:0005524">
    <property type="term" value="F:ATP binding"/>
    <property type="evidence" value="ECO:0007669"/>
    <property type="project" value="UniProtKB-KW"/>
</dbReference>
<dbReference type="PANTHER" id="PTHR33571:SF12">
    <property type="entry name" value="BSL3053 PROTEIN"/>
    <property type="match status" value="1"/>
</dbReference>
<comment type="similarity">
    <text evidence="9">Belongs to the MntA antitoxin family.</text>
</comment>
<keyword evidence="4" id="KW-0548">Nucleotidyltransferase</keyword>
<dbReference type="Proteomes" id="UP000198756">
    <property type="component" value="Unassembled WGS sequence"/>
</dbReference>
<dbReference type="InterPro" id="IPR002934">
    <property type="entry name" value="Polymerase_NTP_transf_dom"/>
</dbReference>